<feature type="chain" id="PRO_5011975749" description="VCBS repeat-containing protein" evidence="2">
    <location>
        <begin position="24"/>
        <end position="606"/>
    </location>
</feature>
<keyword evidence="4" id="KW-1185">Reference proteome</keyword>
<accession>A0A2A8D0R8</accession>
<dbReference type="RefSeq" id="WP_098074428.1">
    <property type="nucleotide sequence ID" value="NZ_PDEQ01000002.1"/>
</dbReference>
<dbReference type="EMBL" id="PDEQ01000002">
    <property type="protein sequence ID" value="PEN14248.1"/>
    <property type="molecule type" value="Genomic_DNA"/>
</dbReference>
<dbReference type="AlphaFoldDB" id="A0A2A8D0R8"/>
<name>A0A2A8D0R8_9BACT</name>
<keyword evidence="1 2" id="KW-0732">Signal</keyword>
<dbReference type="OrthoDB" id="9816120at2"/>
<dbReference type="PANTHER" id="PTHR44103">
    <property type="entry name" value="PROPROTEIN CONVERTASE P"/>
    <property type="match status" value="1"/>
</dbReference>
<evidence type="ECO:0000256" key="1">
    <source>
        <dbReference type="ARBA" id="ARBA00022729"/>
    </source>
</evidence>
<reference evidence="3 4" key="1">
    <citation type="submission" date="2017-10" db="EMBL/GenBank/DDBJ databases">
        <title>Draft genome of Longibacter Salinarum.</title>
        <authorList>
            <person name="Goh K.M."/>
            <person name="Shamsir M.S."/>
            <person name="Lim S.W."/>
        </authorList>
    </citation>
    <scope>NUCLEOTIDE SEQUENCE [LARGE SCALE GENOMIC DNA]</scope>
    <source>
        <strain evidence="3 4">KCTC 52045</strain>
    </source>
</reference>
<organism evidence="3 4">
    <name type="scientific">Longibacter salinarum</name>
    <dbReference type="NCBI Taxonomy" id="1850348"/>
    <lineage>
        <taxon>Bacteria</taxon>
        <taxon>Pseudomonadati</taxon>
        <taxon>Rhodothermota</taxon>
        <taxon>Rhodothermia</taxon>
        <taxon>Rhodothermales</taxon>
        <taxon>Salisaetaceae</taxon>
        <taxon>Longibacter</taxon>
    </lineage>
</organism>
<dbReference type="InterPro" id="IPR028994">
    <property type="entry name" value="Integrin_alpha_N"/>
</dbReference>
<dbReference type="Gene3D" id="2.130.10.130">
    <property type="entry name" value="Integrin alpha, N-terminal"/>
    <property type="match status" value="3"/>
</dbReference>
<dbReference type="SUPFAM" id="SSF69318">
    <property type="entry name" value="Integrin alpha N-terminal domain"/>
    <property type="match status" value="2"/>
</dbReference>
<evidence type="ECO:0000313" key="3">
    <source>
        <dbReference type="EMBL" id="PEN14248.1"/>
    </source>
</evidence>
<proteinExistence type="predicted"/>
<evidence type="ECO:0000313" key="4">
    <source>
        <dbReference type="Proteomes" id="UP000220102"/>
    </source>
</evidence>
<evidence type="ECO:0000256" key="2">
    <source>
        <dbReference type="SAM" id="SignalP"/>
    </source>
</evidence>
<comment type="caution">
    <text evidence="3">The sequence shown here is derived from an EMBL/GenBank/DDBJ whole genome shotgun (WGS) entry which is preliminary data.</text>
</comment>
<dbReference type="InterPro" id="IPR013517">
    <property type="entry name" value="FG-GAP"/>
</dbReference>
<feature type="signal peptide" evidence="2">
    <location>
        <begin position="1"/>
        <end position="23"/>
    </location>
</feature>
<evidence type="ECO:0008006" key="5">
    <source>
        <dbReference type="Google" id="ProtNLM"/>
    </source>
</evidence>
<dbReference type="PROSITE" id="PS51257">
    <property type="entry name" value="PROKAR_LIPOPROTEIN"/>
    <property type="match status" value="1"/>
</dbReference>
<protein>
    <recommendedName>
        <fullName evidence="5">VCBS repeat-containing protein</fullName>
    </recommendedName>
</protein>
<dbReference type="Proteomes" id="UP000220102">
    <property type="component" value="Unassembled WGS sequence"/>
</dbReference>
<gene>
    <name evidence="3" type="ORF">CRI94_04200</name>
</gene>
<sequence>MPRRALDCAALLLVFALVLPVLAGCTGTPAASDRDSGSDWVRDVSPFAVNDSSGTPIQHPFLGGLNVPRPQLVDIDNDGDQDLFLQEDTNELRFFERVDVGADSSRLVWRTDHYKGLDIGEWFRFADLDGDGDADLLAEKPFSYIRMYENTGSSGQPEFSMITDTLKTPGGEAVFSDRQNIPTVADVDCNNRLDLFIGRLDGTVDRYEASEEMQAGTMPMFELVTEKYEDIEIVNQIGTLHGANTLAFADPDQDGDLDLFWGDFFEPGLLLIENRGRACATPDLRGTPQPFPPNNPMSTSGYNAPTLGDVTKNGDLDVLVGVLGGAYDATKTLTNNLYFYENDGSNYTLQTRQYVGGLDVGNESVGAAGDIDGDGDIDLLLSNKIEPSTGISSQIRIIENVGSTDSPAFQMRGQIDMPDAYRFAPALGDLDGDGDPDMIVGTWNGDLLFAENDAGSFTVNETPIVSIPRGSNAVPSLGDIDGDGDLDLLVGEGSGTINVFRNDGSPEAPDFTLQTEDLEGVSVKARSAPHLTDLDGDGHLDLLVGSELAGIFVYRGAGDGSFEANGELSVDAPKLTAPFRADLDGDGAPELLSGGDGGGLLFWNLR</sequence>
<dbReference type="Pfam" id="PF13517">
    <property type="entry name" value="FG-GAP_3"/>
    <property type="match status" value="2"/>
</dbReference>
<dbReference type="PANTHER" id="PTHR44103:SF1">
    <property type="entry name" value="PROPROTEIN CONVERTASE P"/>
    <property type="match status" value="1"/>
</dbReference>